<evidence type="ECO:0000256" key="3">
    <source>
        <dbReference type="ARBA" id="ARBA00022679"/>
    </source>
</evidence>
<evidence type="ECO:0000256" key="2">
    <source>
        <dbReference type="ARBA" id="ARBA00022527"/>
    </source>
</evidence>
<dbReference type="EMBL" id="JAUUTY010000003">
    <property type="protein sequence ID" value="KAK1669978.1"/>
    <property type="molecule type" value="Genomic_DNA"/>
</dbReference>
<comment type="catalytic activity">
    <reaction evidence="7">
        <text>L-threonyl-[protein] + ATP = O-phospho-L-threonyl-[protein] + ADP + H(+)</text>
        <dbReference type="Rhea" id="RHEA:46608"/>
        <dbReference type="Rhea" id="RHEA-COMP:11060"/>
        <dbReference type="Rhea" id="RHEA-COMP:11605"/>
        <dbReference type="ChEBI" id="CHEBI:15378"/>
        <dbReference type="ChEBI" id="CHEBI:30013"/>
        <dbReference type="ChEBI" id="CHEBI:30616"/>
        <dbReference type="ChEBI" id="CHEBI:61977"/>
        <dbReference type="ChEBI" id="CHEBI:456216"/>
        <dbReference type="EC" id="2.7.11.1"/>
    </reaction>
</comment>
<dbReference type="PANTHER" id="PTHR45637">
    <property type="entry name" value="FLIPPASE KINASE 1-RELATED"/>
    <property type="match status" value="1"/>
</dbReference>
<dbReference type="AlphaFoldDB" id="A0AAD8T6I0"/>
<evidence type="ECO:0000256" key="8">
    <source>
        <dbReference type="ARBA" id="ARBA00048679"/>
    </source>
</evidence>
<sequence length="125" mass="14033">MLRQKVHDVAAREDILLREEKVPREVLPLLEQPPRGLVLPKKPVGTILQSAHARLGVKRGVTEIKQHPFSEGVNWAFIRCSTPPEVPRPVESELPMKYRMSVAIANNSKRAVGMNTKSGGKYLDF</sequence>
<keyword evidence="6" id="KW-0067">ATP-binding</keyword>
<keyword evidence="4" id="KW-0547">Nucleotide-binding</keyword>
<proteinExistence type="predicted"/>
<gene>
    <name evidence="9" type="ORF">QYE76_058137</name>
</gene>
<evidence type="ECO:0000256" key="4">
    <source>
        <dbReference type="ARBA" id="ARBA00022741"/>
    </source>
</evidence>
<evidence type="ECO:0000256" key="1">
    <source>
        <dbReference type="ARBA" id="ARBA00012513"/>
    </source>
</evidence>
<dbReference type="EC" id="2.7.11.1" evidence="1"/>
<keyword evidence="10" id="KW-1185">Reference proteome</keyword>
<organism evidence="9 10">
    <name type="scientific">Lolium multiflorum</name>
    <name type="common">Italian ryegrass</name>
    <name type="synonym">Lolium perenne subsp. multiflorum</name>
    <dbReference type="NCBI Taxonomy" id="4521"/>
    <lineage>
        <taxon>Eukaryota</taxon>
        <taxon>Viridiplantae</taxon>
        <taxon>Streptophyta</taxon>
        <taxon>Embryophyta</taxon>
        <taxon>Tracheophyta</taxon>
        <taxon>Spermatophyta</taxon>
        <taxon>Magnoliopsida</taxon>
        <taxon>Liliopsida</taxon>
        <taxon>Poales</taxon>
        <taxon>Poaceae</taxon>
        <taxon>BOP clade</taxon>
        <taxon>Pooideae</taxon>
        <taxon>Poodae</taxon>
        <taxon>Poeae</taxon>
        <taxon>Poeae Chloroplast Group 2 (Poeae type)</taxon>
        <taxon>Loliodinae</taxon>
        <taxon>Loliinae</taxon>
        <taxon>Lolium</taxon>
    </lineage>
</organism>
<keyword evidence="2" id="KW-0723">Serine/threonine-protein kinase</keyword>
<dbReference type="GO" id="GO:0005524">
    <property type="term" value="F:ATP binding"/>
    <property type="evidence" value="ECO:0007669"/>
    <property type="project" value="UniProtKB-KW"/>
</dbReference>
<keyword evidence="5" id="KW-0418">Kinase</keyword>
<comment type="catalytic activity">
    <reaction evidence="8">
        <text>L-seryl-[protein] + ATP = O-phospho-L-seryl-[protein] + ADP + H(+)</text>
        <dbReference type="Rhea" id="RHEA:17989"/>
        <dbReference type="Rhea" id="RHEA-COMP:9863"/>
        <dbReference type="Rhea" id="RHEA-COMP:11604"/>
        <dbReference type="ChEBI" id="CHEBI:15378"/>
        <dbReference type="ChEBI" id="CHEBI:29999"/>
        <dbReference type="ChEBI" id="CHEBI:30616"/>
        <dbReference type="ChEBI" id="CHEBI:83421"/>
        <dbReference type="ChEBI" id="CHEBI:456216"/>
        <dbReference type="EC" id="2.7.11.1"/>
    </reaction>
</comment>
<dbReference type="Proteomes" id="UP001231189">
    <property type="component" value="Unassembled WGS sequence"/>
</dbReference>
<keyword evidence="3" id="KW-0808">Transferase</keyword>
<accession>A0AAD8T6I0</accession>
<evidence type="ECO:0000256" key="6">
    <source>
        <dbReference type="ARBA" id="ARBA00022840"/>
    </source>
</evidence>
<evidence type="ECO:0000313" key="10">
    <source>
        <dbReference type="Proteomes" id="UP001231189"/>
    </source>
</evidence>
<evidence type="ECO:0000256" key="7">
    <source>
        <dbReference type="ARBA" id="ARBA00047899"/>
    </source>
</evidence>
<reference evidence="9" key="1">
    <citation type="submission" date="2023-07" db="EMBL/GenBank/DDBJ databases">
        <title>A chromosome-level genome assembly of Lolium multiflorum.</title>
        <authorList>
            <person name="Chen Y."/>
            <person name="Copetti D."/>
            <person name="Kolliker R."/>
            <person name="Studer B."/>
        </authorList>
    </citation>
    <scope>NUCLEOTIDE SEQUENCE</scope>
    <source>
        <strain evidence="9">02402/16</strain>
        <tissue evidence="9">Leaf</tissue>
    </source>
</reference>
<protein>
    <recommendedName>
        <fullName evidence="1">non-specific serine/threonine protein kinase</fullName>
        <ecNumber evidence="1">2.7.11.1</ecNumber>
    </recommendedName>
</protein>
<evidence type="ECO:0000256" key="5">
    <source>
        <dbReference type="ARBA" id="ARBA00022777"/>
    </source>
</evidence>
<name>A0AAD8T6I0_LOLMU</name>
<dbReference type="GO" id="GO:0004674">
    <property type="term" value="F:protein serine/threonine kinase activity"/>
    <property type="evidence" value="ECO:0007669"/>
    <property type="project" value="UniProtKB-KW"/>
</dbReference>
<comment type="caution">
    <text evidence="9">The sequence shown here is derived from an EMBL/GenBank/DDBJ whole genome shotgun (WGS) entry which is preliminary data.</text>
</comment>
<evidence type="ECO:0000313" key="9">
    <source>
        <dbReference type="EMBL" id="KAK1669978.1"/>
    </source>
</evidence>